<dbReference type="Gene3D" id="1.20.120.710">
    <property type="entry name" value="Haloacid dehalogenase hydrolase-like domain"/>
    <property type="match status" value="1"/>
</dbReference>
<dbReference type="InterPro" id="IPR041492">
    <property type="entry name" value="HAD_2"/>
</dbReference>
<dbReference type="GeneID" id="74941161"/>
<dbReference type="GO" id="GO:0016791">
    <property type="term" value="F:phosphatase activity"/>
    <property type="evidence" value="ECO:0007669"/>
    <property type="project" value="TreeGrafter"/>
</dbReference>
<keyword evidence="5" id="KW-0460">Magnesium</keyword>
<reference evidence="6" key="1">
    <citation type="submission" date="2022-09" db="EMBL/GenBank/DDBJ databases">
        <title>Diverse halophilic archaea isolated from saline environments.</title>
        <authorList>
            <person name="Cui H.-L."/>
        </authorList>
    </citation>
    <scope>NUCLEOTIDE SEQUENCE</scope>
    <source>
        <strain evidence="6">ZS-35-S2</strain>
    </source>
</reference>
<dbReference type="AlphaFoldDB" id="A0A9E7UBV3"/>
<evidence type="ECO:0000313" key="6">
    <source>
        <dbReference type="EMBL" id="UWM55069.1"/>
    </source>
</evidence>
<name>A0A9E7UBV3_9EURY</name>
<evidence type="ECO:0000256" key="1">
    <source>
        <dbReference type="ARBA" id="ARBA00001946"/>
    </source>
</evidence>
<dbReference type="EMBL" id="CP104003">
    <property type="protein sequence ID" value="UWM55069.1"/>
    <property type="molecule type" value="Genomic_DNA"/>
</dbReference>
<evidence type="ECO:0000256" key="2">
    <source>
        <dbReference type="ARBA" id="ARBA00007958"/>
    </source>
</evidence>
<dbReference type="Gene3D" id="3.40.50.1000">
    <property type="entry name" value="HAD superfamily/HAD-like"/>
    <property type="match status" value="1"/>
</dbReference>
<dbReference type="GO" id="GO:0046872">
    <property type="term" value="F:metal ion binding"/>
    <property type="evidence" value="ECO:0007669"/>
    <property type="project" value="UniProtKB-KW"/>
</dbReference>
<dbReference type="Proteomes" id="UP001057580">
    <property type="component" value="Chromosome"/>
</dbReference>
<dbReference type="Pfam" id="PF13419">
    <property type="entry name" value="HAD_2"/>
    <property type="match status" value="1"/>
</dbReference>
<dbReference type="GO" id="GO:0044281">
    <property type="term" value="P:small molecule metabolic process"/>
    <property type="evidence" value="ECO:0007669"/>
    <property type="project" value="UniProtKB-ARBA"/>
</dbReference>
<evidence type="ECO:0000313" key="7">
    <source>
        <dbReference type="Proteomes" id="UP001057580"/>
    </source>
</evidence>
<dbReference type="KEGG" id="ssai:N0B31_02025"/>
<dbReference type="RefSeq" id="WP_260594121.1">
    <property type="nucleotide sequence ID" value="NZ_CP104003.1"/>
</dbReference>
<gene>
    <name evidence="6" type="ORF">N0B31_02025</name>
</gene>
<evidence type="ECO:0000256" key="3">
    <source>
        <dbReference type="ARBA" id="ARBA00022723"/>
    </source>
</evidence>
<dbReference type="InterPro" id="IPR023214">
    <property type="entry name" value="HAD_sf"/>
</dbReference>
<evidence type="ECO:0000256" key="4">
    <source>
        <dbReference type="ARBA" id="ARBA00022801"/>
    </source>
</evidence>
<organism evidence="6 7">
    <name type="scientific">Salinirubellus salinus</name>
    <dbReference type="NCBI Taxonomy" id="1364945"/>
    <lineage>
        <taxon>Archaea</taxon>
        <taxon>Methanobacteriati</taxon>
        <taxon>Methanobacteriota</taxon>
        <taxon>Stenosarchaea group</taxon>
        <taxon>Halobacteria</taxon>
        <taxon>Halobacteriales</taxon>
        <taxon>Natronomonadaceae</taxon>
        <taxon>Salinirubellus</taxon>
    </lineage>
</organism>
<protein>
    <submittedName>
        <fullName evidence="6">HAD family hydrolase</fullName>
    </submittedName>
</protein>
<keyword evidence="7" id="KW-1185">Reference proteome</keyword>
<dbReference type="PRINTS" id="PR00413">
    <property type="entry name" value="HADHALOGNASE"/>
</dbReference>
<sequence length="230" mass="24645">MNGPSTPVETVLFDLDGTLLTYDQDPQTLIAETYDLAGVDPFCGPSDLWSLADRVGDVESDHEFLTELWGVAAAEHGGPADRAAHEALARGHETAVDHTAVSLRPGAETALEVVTDGGHDVGVVTNGSRRTQIQKLDALSLADRFETVVYAGEDTAPKPNREPFDLALSRLDARHETSLYVGNSLEHDVVGAQRAGLAAAWYPGPYDPTDPGHHTPDHHLGTLADLRDLL</sequence>
<dbReference type="InterPro" id="IPR006439">
    <property type="entry name" value="HAD-SF_hydro_IA"/>
</dbReference>
<dbReference type="PANTHER" id="PTHR46470">
    <property type="entry name" value="N-ACYLNEURAMINATE-9-PHOSPHATASE"/>
    <property type="match status" value="1"/>
</dbReference>
<dbReference type="InterPro" id="IPR051400">
    <property type="entry name" value="HAD-like_hydrolase"/>
</dbReference>
<accession>A0A9E7UBV3</accession>
<dbReference type="PANTHER" id="PTHR46470:SF2">
    <property type="entry name" value="GLYCERALDEHYDE 3-PHOSPHATE PHOSPHATASE"/>
    <property type="match status" value="1"/>
</dbReference>
<comment type="cofactor">
    <cofactor evidence="1">
        <name>Mg(2+)</name>
        <dbReference type="ChEBI" id="CHEBI:18420"/>
    </cofactor>
</comment>
<dbReference type="SFLD" id="SFLDS00003">
    <property type="entry name" value="Haloacid_Dehalogenase"/>
    <property type="match status" value="1"/>
</dbReference>
<dbReference type="SFLD" id="SFLDG01129">
    <property type="entry name" value="C1.5:_HAD__Beta-PGM__Phosphata"/>
    <property type="match status" value="1"/>
</dbReference>
<comment type="similarity">
    <text evidence="2">Belongs to the HAD-like hydrolase superfamily.</text>
</comment>
<keyword evidence="3" id="KW-0479">Metal-binding</keyword>
<dbReference type="SUPFAM" id="SSF56784">
    <property type="entry name" value="HAD-like"/>
    <property type="match status" value="1"/>
</dbReference>
<evidence type="ECO:0000256" key="5">
    <source>
        <dbReference type="ARBA" id="ARBA00022842"/>
    </source>
</evidence>
<keyword evidence="4 6" id="KW-0378">Hydrolase</keyword>
<dbReference type="InterPro" id="IPR036412">
    <property type="entry name" value="HAD-like_sf"/>
</dbReference>
<proteinExistence type="inferred from homology"/>
<dbReference type="NCBIfam" id="TIGR01549">
    <property type="entry name" value="HAD-SF-IA-v1"/>
    <property type="match status" value="1"/>
</dbReference>